<organism evidence="1 2">
    <name type="scientific">Vairimorpha necatrix</name>
    <dbReference type="NCBI Taxonomy" id="6039"/>
    <lineage>
        <taxon>Eukaryota</taxon>
        <taxon>Fungi</taxon>
        <taxon>Fungi incertae sedis</taxon>
        <taxon>Microsporidia</taxon>
        <taxon>Nosematidae</taxon>
        <taxon>Vairimorpha</taxon>
    </lineage>
</organism>
<dbReference type="Proteomes" id="UP001334084">
    <property type="component" value="Chromosome 10"/>
</dbReference>
<keyword evidence="2" id="KW-1185">Reference proteome</keyword>
<proteinExistence type="predicted"/>
<dbReference type="AlphaFoldDB" id="A0AAX4JFS5"/>
<reference evidence="1" key="1">
    <citation type="journal article" date="2024" name="BMC Genomics">
        <title>Functional annotation of a divergent genome using sequence and structure-based similarity.</title>
        <authorList>
            <person name="Svedberg D."/>
            <person name="Winiger R.R."/>
            <person name="Berg A."/>
            <person name="Sharma H."/>
            <person name="Tellgren-Roth C."/>
            <person name="Debrunner-Vossbrinck B.A."/>
            <person name="Vossbrinck C.R."/>
            <person name="Barandun J."/>
        </authorList>
    </citation>
    <scope>NUCLEOTIDE SEQUENCE</scope>
    <source>
        <strain evidence="1">Illinois isolate</strain>
    </source>
</reference>
<accession>A0AAX4JFS5</accession>
<dbReference type="EMBL" id="CP142735">
    <property type="protein sequence ID" value="WUR04767.1"/>
    <property type="molecule type" value="Genomic_DNA"/>
</dbReference>
<dbReference type="GeneID" id="90542599"/>
<evidence type="ECO:0000313" key="2">
    <source>
        <dbReference type="Proteomes" id="UP001334084"/>
    </source>
</evidence>
<protein>
    <submittedName>
        <fullName evidence="1">Uncharacterized protein</fullName>
    </submittedName>
</protein>
<name>A0AAX4JFS5_9MICR</name>
<dbReference type="KEGG" id="vnx:VNE69_10117"/>
<dbReference type="RefSeq" id="XP_065330912.1">
    <property type="nucleotide sequence ID" value="XM_065474840.1"/>
</dbReference>
<sequence length="265" mass="31364">MIFYFFVVLRSEQRRGGYPTTYIQANSNTIPLPYLEEISRGNPPIQYSKPSLLSYIKKHPIINKEFDGDYISYLNNELENILKDLKDDIKFYYPSMYLCQTRNLEYRLSTTNIGNVIVRWNCKLSFVDSNSIYYLLKNIQELDLTSNELSRYKKDIFFISKVLKTLLKFTPMSIDKVSSNSFYVYHNNLVAAKFFEILSKAPMNIILQNINDDINSKFDDNDQRKELVQDSIREVQNQLYKLSQETKIYFESINEMNTLLEKLKK</sequence>
<gene>
    <name evidence="1" type="ORF">VNE69_10117</name>
</gene>
<evidence type="ECO:0000313" key="1">
    <source>
        <dbReference type="EMBL" id="WUR04767.1"/>
    </source>
</evidence>